<feature type="domain" description="C2H2-type" evidence="3">
    <location>
        <begin position="385"/>
        <end position="412"/>
    </location>
</feature>
<dbReference type="SMART" id="SM00355">
    <property type="entry name" value="ZnF_C2H2"/>
    <property type="match status" value="2"/>
</dbReference>
<dbReference type="Proteomes" id="UP000024837">
    <property type="component" value="Unassembled WGS sequence"/>
</dbReference>
<dbReference type="PROSITE" id="PS50157">
    <property type="entry name" value="ZINC_FINGER_C2H2_2"/>
    <property type="match status" value="1"/>
</dbReference>
<sequence length="471" mass="52034">MGSAKDSHSDASEHSTSYFNASFFPESTAYLTDDVQNYDPFTQLDEGLISALGPPPSYDALRQSARGGPPSSQSLILGSTASQYQPYYPTTEEVPITAGLGADLIDWRLCGRESSRSSGTRSQTSDQRSTRSKTGQTPPTVCETVTVVNGGQPEYDIDLDMASKENFDHLRRFNKQKSIMEHVDIKIPQSPQIQVDDNLGPAQFPSLASTKAFFPAWEIEAYHHNSIDRGTLDGMRMHFEVDVDSTISKSQAPSSIFSSGNRKHAGTAHSVTSFTDSSIAESAISERFNPHFGQAMPSYSLYNDEDCYRYSPEYSPADYSSISMVPPNLQHALDTVLENVEASLNSSHSSLSPSFSPYPQPSPSKRIQSFSPSPPPPKRRTKKEHVCSVCNSSFTEKTNLTRHIKSRKCTKGGPDMFSCPVIGCPRTYEGRSDNLKAHMKRVHRKEWNNLKGFQGDWRDTASLQHSLCVAA</sequence>
<feature type="compositionally biased region" description="Low complexity" evidence="2">
    <location>
        <begin position="116"/>
        <end position="141"/>
    </location>
</feature>
<evidence type="ECO:0000256" key="1">
    <source>
        <dbReference type="PROSITE-ProRule" id="PRU00042"/>
    </source>
</evidence>
<accession>W7HQR9</accession>
<reference evidence="4 5" key="1">
    <citation type="submission" date="2013-05" db="EMBL/GenBank/DDBJ databases">
        <title>Drechslerella stenobrocha genome reveals carnivorous origination and mechanical trapping mechanism of predatory fungi.</title>
        <authorList>
            <person name="Liu X."/>
            <person name="Zhang W."/>
            <person name="Liu K."/>
        </authorList>
    </citation>
    <scope>NUCLEOTIDE SEQUENCE [LARGE SCALE GENOMIC DNA]</scope>
    <source>
        <strain evidence="4 5">248</strain>
    </source>
</reference>
<dbReference type="HOGENOM" id="CLU_581338_0_0_1"/>
<dbReference type="GO" id="GO:0008270">
    <property type="term" value="F:zinc ion binding"/>
    <property type="evidence" value="ECO:0007669"/>
    <property type="project" value="UniProtKB-KW"/>
</dbReference>
<gene>
    <name evidence="4" type="ORF">DRE_00873</name>
</gene>
<keyword evidence="1" id="KW-0479">Metal-binding</keyword>
<dbReference type="OrthoDB" id="6365676at2759"/>
<organism evidence="4 5">
    <name type="scientific">Drechslerella stenobrocha 248</name>
    <dbReference type="NCBI Taxonomy" id="1043628"/>
    <lineage>
        <taxon>Eukaryota</taxon>
        <taxon>Fungi</taxon>
        <taxon>Dikarya</taxon>
        <taxon>Ascomycota</taxon>
        <taxon>Pezizomycotina</taxon>
        <taxon>Orbiliomycetes</taxon>
        <taxon>Orbiliales</taxon>
        <taxon>Orbiliaceae</taxon>
        <taxon>Drechslerella</taxon>
    </lineage>
</organism>
<evidence type="ECO:0000313" key="4">
    <source>
        <dbReference type="EMBL" id="EWC45474.1"/>
    </source>
</evidence>
<feature type="region of interest" description="Disordered" evidence="2">
    <location>
        <begin position="113"/>
        <end position="141"/>
    </location>
</feature>
<dbReference type="EMBL" id="KI966427">
    <property type="protein sequence ID" value="EWC45474.1"/>
    <property type="molecule type" value="Genomic_DNA"/>
</dbReference>
<dbReference type="AlphaFoldDB" id="W7HQR9"/>
<keyword evidence="1" id="KW-0862">Zinc</keyword>
<evidence type="ECO:0000256" key="2">
    <source>
        <dbReference type="SAM" id="MobiDB-lite"/>
    </source>
</evidence>
<keyword evidence="1" id="KW-0863">Zinc-finger</keyword>
<protein>
    <recommendedName>
        <fullName evidence="3">C2H2-type domain-containing protein</fullName>
    </recommendedName>
</protein>
<keyword evidence="5" id="KW-1185">Reference proteome</keyword>
<evidence type="ECO:0000313" key="5">
    <source>
        <dbReference type="Proteomes" id="UP000024837"/>
    </source>
</evidence>
<feature type="region of interest" description="Disordered" evidence="2">
    <location>
        <begin position="47"/>
        <end position="76"/>
    </location>
</feature>
<dbReference type="Gene3D" id="3.30.160.60">
    <property type="entry name" value="Classic Zinc Finger"/>
    <property type="match status" value="1"/>
</dbReference>
<feature type="region of interest" description="Disordered" evidence="2">
    <location>
        <begin position="348"/>
        <end position="383"/>
    </location>
</feature>
<name>W7HQR9_9PEZI</name>
<evidence type="ECO:0000259" key="3">
    <source>
        <dbReference type="PROSITE" id="PS50157"/>
    </source>
</evidence>
<dbReference type="InterPro" id="IPR013087">
    <property type="entry name" value="Znf_C2H2_type"/>
</dbReference>
<proteinExistence type="predicted"/>